<accession>A0A834BXZ5</accession>
<evidence type="ECO:0000256" key="1">
    <source>
        <dbReference type="SAM" id="MobiDB-lite"/>
    </source>
</evidence>
<evidence type="ECO:0000313" key="3">
    <source>
        <dbReference type="Proteomes" id="UP000646548"/>
    </source>
</evidence>
<protein>
    <submittedName>
        <fullName evidence="2">Uncharacterized protein</fullName>
    </submittedName>
</protein>
<dbReference type="AlphaFoldDB" id="A0A834BXZ5"/>
<organism evidence="2 3">
    <name type="scientific">Oryzias melastigma</name>
    <name type="common">Marine medaka</name>
    <dbReference type="NCBI Taxonomy" id="30732"/>
    <lineage>
        <taxon>Eukaryota</taxon>
        <taxon>Metazoa</taxon>
        <taxon>Chordata</taxon>
        <taxon>Craniata</taxon>
        <taxon>Vertebrata</taxon>
        <taxon>Euteleostomi</taxon>
        <taxon>Actinopterygii</taxon>
        <taxon>Neopterygii</taxon>
        <taxon>Teleostei</taxon>
        <taxon>Neoteleostei</taxon>
        <taxon>Acanthomorphata</taxon>
        <taxon>Ovalentaria</taxon>
        <taxon>Atherinomorphae</taxon>
        <taxon>Beloniformes</taxon>
        <taxon>Adrianichthyidae</taxon>
        <taxon>Oryziinae</taxon>
        <taxon>Oryzias</taxon>
    </lineage>
</organism>
<name>A0A834BXZ5_ORYME</name>
<sequence length="115" mass="12740">MYRTLRVRSGSRAGSVCLSHIYFPEPRLLLSLGAGTRLSGPAHSDGRRSDFGARLRRGSADRTDAARRSLCAAARGFLRTNRYQNKLNKPNSPLKDRRLTAARSGEHVTALERGF</sequence>
<evidence type="ECO:0000313" key="2">
    <source>
        <dbReference type="EMBL" id="KAF6716685.1"/>
    </source>
</evidence>
<dbReference type="EMBL" id="WKFB01000943">
    <property type="protein sequence ID" value="KAF6716685.1"/>
    <property type="molecule type" value="Genomic_DNA"/>
</dbReference>
<dbReference type="Proteomes" id="UP000646548">
    <property type="component" value="Unassembled WGS sequence"/>
</dbReference>
<feature type="compositionally biased region" description="Basic and acidic residues" evidence="1">
    <location>
        <begin position="44"/>
        <end position="58"/>
    </location>
</feature>
<proteinExistence type="predicted"/>
<feature type="region of interest" description="Disordered" evidence="1">
    <location>
        <begin position="84"/>
        <end position="115"/>
    </location>
</feature>
<feature type="compositionally biased region" description="Basic and acidic residues" evidence="1">
    <location>
        <begin position="94"/>
        <end position="115"/>
    </location>
</feature>
<reference evidence="2" key="1">
    <citation type="journal article" name="BMC Genomics">
        <title>Long-read sequencing and de novo genome assembly of marine medaka (Oryzias melastigma).</title>
        <authorList>
            <person name="Liang P."/>
            <person name="Saqib H.S.A."/>
            <person name="Ni X."/>
            <person name="Shen Y."/>
        </authorList>
    </citation>
    <scope>NUCLEOTIDE SEQUENCE</scope>
    <source>
        <strain evidence="2">Bigg-433</strain>
    </source>
</reference>
<feature type="region of interest" description="Disordered" evidence="1">
    <location>
        <begin position="38"/>
        <end position="58"/>
    </location>
</feature>
<gene>
    <name evidence="2" type="ORF">FQA47_011536</name>
</gene>
<comment type="caution">
    <text evidence="2">The sequence shown here is derived from an EMBL/GenBank/DDBJ whole genome shotgun (WGS) entry which is preliminary data.</text>
</comment>